<dbReference type="EMBL" id="LR743508">
    <property type="protein sequence ID" value="CAA2109514.1"/>
    <property type="molecule type" value="Genomic_DNA"/>
</dbReference>
<reference evidence="1" key="1">
    <citation type="submission" date="2019-12" db="EMBL/GenBank/DDBJ databases">
        <authorList>
            <person name="Cremers G."/>
        </authorList>
    </citation>
    <scope>NUCLEOTIDE SEQUENCE</scope>
    <source>
        <strain evidence="1">Vvax</strain>
    </source>
</reference>
<organism evidence="1">
    <name type="scientific">Variovorax paradoxus</name>
    <dbReference type="NCBI Taxonomy" id="34073"/>
    <lineage>
        <taxon>Bacteria</taxon>
        <taxon>Pseudomonadati</taxon>
        <taxon>Pseudomonadota</taxon>
        <taxon>Betaproteobacteria</taxon>
        <taxon>Burkholderiales</taxon>
        <taxon>Comamonadaceae</taxon>
        <taxon>Variovorax</taxon>
    </lineage>
</organism>
<gene>
    <name evidence="1" type="ORF">VVAX_05785</name>
</gene>
<name>A0A679J783_VARPD</name>
<proteinExistence type="predicted"/>
<evidence type="ECO:0000313" key="1">
    <source>
        <dbReference type="EMBL" id="CAA2109514.1"/>
    </source>
</evidence>
<protein>
    <submittedName>
        <fullName evidence="1">Uncharacterized protein</fullName>
    </submittedName>
</protein>
<dbReference type="AlphaFoldDB" id="A0A679J783"/>
<sequence length="32" mass="3386">MSTGNDVPGIAGGYRRPGGLFIAFTHLKAFFS</sequence>
<accession>A0A679J783</accession>